<dbReference type="Proteomes" id="UP001595818">
    <property type="component" value="Unassembled WGS sequence"/>
</dbReference>
<comment type="caution">
    <text evidence="2">The sequence shown here is derived from an EMBL/GenBank/DDBJ whole genome shotgun (WGS) entry which is preliminary data.</text>
</comment>
<dbReference type="Pfam" id="PF13460">
    <property type="entry name" value="NAD_binding_10"/>
    <property type="match status" value="1"/>
</dbReference>
<gene>
    <name evidence="2" type="ORF">ACFPFU_20180</name>
</gene>
<dbReference type="InterPro" id="IPR036291">
    <property type="entry name" value="NAD(P)-bd_dom_sf"/>
</dbReference>
<reference evidence="3" key="1">
    <citation type="journal article" date="2019" name="Int. J. Syst. Evol. Microbiol.">
        <title>The Global Catalogue of Microorganisms (GCM) 10K type strain sequencing project: providing services to taxonomists for standard genome sequencing and annotation.</title>
        <authorList>
            <consortium name="The Broad Institute Genomics Platform"/>
            <consortium name="The Broad Institute Genome Sequencing Center for Infectious Disease"/>
            <person name="Wu L."/>
            <person name="Ma J."/>
        </authorList>
    </citation>
    <scope>NUCLEOTIDE SEQUENCE [LARGE SCALE GENOMIC DNA]</scope>
    <source>
        <strain evidence="3">CGMCC 4.7466</strain>
    </source>
</reference>
<dbReference type="InterPro" id="IPR051606">
    <property type="entry name" value="Polyketide_Oxido-like"/>
</dbReference>
<dbReference type="RefSeq" id="WP_377067493.1">
    <property type="nucleotide sequence ID" value="NZ_JBHSJJ010000015.1"/>
</dbReference>
<protein>
    <submittedName>
        <fullName evidence="2">NAD(P)-dependent oxidoreductase</fullName>
    </submittedName>
</protein>
<dbReference type="InterPro" id="IPR016040">
    <property type="entry name" value="NAD(P)-bd_dom"/>
</dbReference>
<sequence length="211" mass="23821">MKTNKTAVIGGTGKSGKYLLNRLIENQYKLKILVRNPQDLTVDHSFVEIVKGDARDYESILLLVSGCDAVISTLGQPKGEPCVFSQATKNVVRAMLKCGIDRYIVTTGLSVNTSFDQKDPKVRFATDWMYDHYPETTRDKQVEYDYLSKSKIEWTSVRLPLIVQTEEKFPIEVNLGNCPGEKISSTDLADFLIVQLSDKTYIRKSPFLSNI</sequence>
<dbReference type="PANTHER" id="PTHR43355">
    <property type="entry name" value="FLAVIN REDUCTASE (NADPH)"/>
    <property type="match status" value="1"/>
</dbReference>
<dbReference type="EMBL" id="JBHSJJ010000015">
    <property type="protein sequence ID" value="MFC4874035.1"/>
    <property type="molecule type" value="Genomic_DNA"/>
</dbReference>
<organism evidence="2 3">
    <name type="scientific">Negadavirga shengliensis</name>
    <dbReference type="NCBI Taxonomy" id="1389218"/>
    <lineage>
        <taxon>Bacteria</taxon>
        <taxon>Pseudomonadati</taxon>
        <taxon>Bacteroidota</taxon>
        <taxon>Cytophagia</taxon>
        <taxon>Cytophagales</taxon>
        <taxon>Cyclobacteriaceae</taxon>
        <taxon>Negadavirga</taxon>
    </lineage>
</organism>
<accession>A0ABV9T5L6</accession>
<evidence type="ECO:0000313" key="2">
    <source>
        <dbReference type="EMBL" id="MFC4874035.1"/>
    </source>
</evidence>
<dbReference type="SUPFAM" id="SSF51735">
    <property type="entry name" value="NAD(P)-binding Rossmann-fold domains"/>
    <property type="match status" value="1"/>
</dbReference>
<name>A0ABV9T5L6_9BACT</name>
<keyword evidence="3" id="KW-1185">Reference proteome</keyword>
<dbReference type="PANTHER" id="PTHR43355:SF2">
    <property type="entry name" value="FLAVIN REDUCTASE (NADPH)"/>
    <property type="match status" value="1"/>
</dbReference>
<proteinExistence type="predicted"/>
<feature type="domain" description="NAD(P)-binding" evidence="1">
    <location>
        <begin position="10"/>
        <end position="198"/>
    </location>
</feature>
<dbReference type="Gene3D" id="3.40.50.720">
    <property type="entry name" value="NAD(P)-binding Rossmann-like Domain"/>
    <property type="match status" value="1"/>
</dbReference>
<evidence type="ECO:0000313" key="3">
    <source>
        <dbReference type="Proteomes" id="UP001595818"/>
    </source>
</evidence>
<evidence type="ECO:0000259" key="1">
    <source>
        <dbReference type="Pfam" id="PF13460"/>
    </source>
</evidence>